<dbReference type="PANTHER" id="PTHR42673">
    <property type="entry name" value="MALEYLACETOACETATE ISOMERASE"/>
    <property type="match status" value="1"/>
</dbReference>
<dbReference type="Proteomes" id="UP000219329">
    <property type="component" value="Unassembled WGS sequence"/>
</dbReference>
<comment type="caution">
    <text evidence="2">The sequence shown here is derived from an EMBL/GenBank/DDBJ whole genome shotgun (WGS) entry which is preliminary data.</text>
</comment>
<sequence length="216" mass="24531">MRLVIGNKNYSSWSMCPWLLLKMFDVDFEEIQIALFQDNTAEKLGPYSPSLKVPVLLHQDTTVWDSLAICEYISESLLAGAGWPTSSKRRANARSVSAEIHSEFVALKKEWPLNCKASYRLNPSNDLKNEIARIDAIWSCCRRRFGENGNYLYGRFSIADCMFTPVAACFETYGAELSKDANTYMKNLLDNPFVQQWISLGRKEKEPLSIVYASSA</sequence>
<gene>
    <name evidence="2" type="ORF">CNF02_02045</name>
</gene>
<keyword evidence="2" id="KW-0808">Transferase</keyword>
<organism evidence="2 3">
    <name type="scientific">OM182 bacterium MED-G28</name>
    <dbReference type="NCBI Taxonomy" id="1986256"/>
    <lineage>
        <taxon>Bacteria</taxon>
        <taxon>Pseudomonadati</taxon>
        <taxon>Pseudomonadota</taxon>
        <taxon>Gammaproteobacteria</taxon>
        <taxon>OMG group</taxon>
        <taxon>OM182 clade</taxon>
    </lineage>
</organism>
<dbReference type="EMBL" id="NTJZ01000002">
    <property type="protein sequence ID" value="PDH35121.1"/>
    <property type="molecule type" value="Genomic_DNA"/>
</dbReference>
<dbReference type="PROSITE" id="PS50404">
    <property type="entry name" value="GST_NTER"/>
    <property type="match status" value="1"/>
</dbReference>
<dbReference type="AlphaFoldDB" id="A0A2A5WFF4"/>
<protein>
    <submittedName>
        <fullName evidence="2">Glutathione S-transferase</fullName>
    </submittedName>
</protein>
<dbReference type="InterPro" id="IPR004045">
    <property type="entry name" value="Glutathione_S-Trfase_N"/>
</dbReference>
<dbReference type="CDD" id="cd03194">
    <property type="entry name" value="GST_C_3"/>
    <property type="match status" value="1"/>
</dbReference>
<dbReference type="PANTHER" id="PTHR42673:SF4">
    <property type="entry name" value="MALEYLACETOACETATE ISOMERASE"/>
    <property type="match status" value="1"/>
</dbReference>
<accession>A0A2A5WFF4</accession>
<dbReference type="InterPro" id="IPR036249">
    <property type="entry name" value="Thioredoxin-like_sf"/>
</dbReference>
<reference evidence="2 3" key="1">
    <citation type="submission" date="2017-08" db="EMBL/GenBank/DDBJ databases">
        <title>Fine stratification of microbial communities through a metagenomic profile of the photic zone.</title>
        <authorList>
            <person name="Haro-Moreno J.M."/>
            <person name="Lopez-Perez M."/>
            <person name="De La Torre J."/>
            <person name="Picazo A."/>
            <person name="Camacho A."/>
            <person name="Rodriguez-Valera F."/>
        </authorList>
    </citation>
    <scope>NUCLEOTIDE SEQUENCE [LARGE SCALE GENOMIC DNA]</scope>
    <source>
        <strain evidence="2">MED-G28</strain>
    </source>
</reference>
<evidence type="ECO:0000259" key="1">
    <source>
        <dbReference type="PROSITE" id="PS50404"/>
    </source>
</evidence>
<dbReference type="GO" id="GO:0006559">
    <property type="term" value="P:L-phenylalanine catabolic process"/>
    <property type="evidence" value="ECO:0007669"/>
    <property type="project" value="TreeGrafter"/>
</dbReference>
<dbReference type="CDD" id="cd03043">
    <property type="entry name" value="GST_N_1"/>
    <property type="match status" value="1"/>
</dbReference>
<evidence type="ECO:0000313" key="2">
    <source>
        <dbReference type="EMBL" id="PDH35121.1"/>
    </source>
</evidence>
<name>A0A2A5WFF4_9GAMM</name>
<dbReference type="Gene3D" id="1.20.1050.10">
    <property type="match status" value="1"/>
</dbReference>
<dbReference type="GO" id="GO:0004364">
    <property type="term" value="F:glutathione transferase activity"/>
    <property type="evidence" value="ECO:0007669"/>
    <property type="project" value="TreeGrafter"/>
</dbReference>
<dbReference type="SUPFAM" id="SSF52833">
    <property type="entry name" value="Thioredoxin-like"/>
    <property type="match status" value="1"/>
</dbReference>
<dbReference type="GO" id="GO:0006749">
    <property type="term" value="P:glutathione metabolic process"/>
    <property type="evidence" value="ECO:0007669"/>
    <property type="project" value="TreeGrafter"/>
</dbReference>
<dbReference type="GO" id="GO:0016034">
    <property type="term" value="F:maleylacetoacetate isomerase activity"/>
    <property type="evidence" value="ECO:0007669"/>
    <property type="project" value="TreeGrafter"/>
</dbReference>
<dbReference type="Pfam" id="PF13409">
    <property type="entry name" value="GST_N_2"/>
    <property type="match status" value="1"/>
</dbReference>
<proteinExistence type="predicted"/>
<dbReference type="SUPFAM" id="SSF47616">
    <property type="entry name" value="GST C-terminal domain-like"/>
    <property type="match status" value="1"/>
</dbReference>
<dbReference type="Gene3D" id="3.40.30.10">
    <property type="entry name" value="Glutaredoxin"/>
    <property type="match status" value="1"/>
</dbReference>
<feature type="domain" description="GST N-terminal" evidence="1">
    <location>
        <begin position="1"/>
        <end position="81"/>
    </location>
</feature>
<evidence type="ECO:0000313" key="3">
    <source>
        <dbReference type="Proteomes" id="UP000219329"/>
    </source>
</evidence>
<dbReference type="InterPro" id="IPR036282">
    <property type="entry name" value="Glutathione-S-Trfase_C_sf"/>
</dbReference>